<evidence type="ECO:0000313" key="2">
    <source>
        <dbReference type="EMBL" id="GIJ46249.1"/>
    </source>
</evidence>
<dbReference type="Gene3D" id="3.40.190.10">
    <property type="entry name" value="Periplasmic binding protein-like II"/>
    <property type="match status" value="1"/>
</dbReference>
<dbReference type="EMBL" id="BOPF01000009">
    <property type="protein sequence ID" value="GIJ46249.1"/>
    <property type="molecule type" value="Genomic_DNA"/>
</dbReference>
<gene>
    <name evidence="2" type="ORF">Val02_31350</name>
</gene>
<name>A0A8J3YJ35_9ACTN</name>
<proteinExistence type="predicted"/>
<feature type="compositionally biased region" description="Basic residues" evidence="1">
    <location>
        <begin position="66"/>
        <end position="76"/>
    </location>
</feature>
<feature type="region of interest" description="Disordered" evidence="1">
    <location>
        <begin position="41"/>
        <end position="105"/>
    </location>
</feature>
<protein>
    <submittedName>
        <fullName evidence="2">Uncharacterized protein</fullName>
    </submittedName>
</protein>
<dbReference type="Proteomes" id="UP000619260">
    <property type="component" value="Unassembled WGS sequence"/>
</dbReference>
<sequence>MRPCASGPADSPIKNAADLAGKKVAANTLENINTTSVNRVVTRAGGDPRPSGTPSCRLRPADRRAGGRARRPARRAHVYELVQAAKKGHRPGDPHPRGPHALAAK</sequence>
<accession>A0A8J3YJ35</accession>
<organism evidence="2 3">
    <name type="scientific">Virgisporangium aliadipatigenens</name>
    <dbReference type="NCBI Taxonomy" id="741659"/>
    <lineage>
        <taxon>Bacteria</taxon>
        <taxon>Bacillati</taxon>
        <taxon>Actinomycetota</taxon>
        <taxon>Actinomycetes</taxon>
        <taxon>Micromonosporales</taxon>
        <taxon>Micromonosporaceae</taxon>
        <taxon>Virgisporangium</taxon>
    </lineage>
</organism>
<dbReference type="AlphaFoldDB" id="A0A8J3YJ35"/>
<evidence type="ECO:0000313" key="3">
    <source>
        <dbReference type="Proteomes" id="UP000619260"/>
    </source>
</evidence>
<comment type="caution">
    <text evidence="2">The sequence shown here is derived from an EMBL/GenBank/DDBJ whole genome shotgun (WGS) entry which is preliminary data.</text>
</comment>
<keyword evidence="3" id="KW-1185">Reference proteome</keyword>
<evidence type="ECO:0000256" key="1">
    <source>
        <dbReference type="SAM" id="MobiDB-lite"/>
    </source>
</evidence>
<reference evidence="2" key="1">
    <citation type="submission" date="2021-01" db="EMBL/GenBank/DDBJ databases">
        <title>Whole genome shotgun sequence of Virgisporangium aliadipatigenens NBRC 105644.</title>
        <authorList>
            <person name="Komaki H."/>
            <person name="Tamura T."/>
        </authorList>
    </citation>
    <scope>NUCLEOTIDE SEQUENCE</scope>
    <source>
        <strain evidence="2">NBRC 105644</strain>
    </source>
</reference>